<sequence>MIAVIGAGVVGTLIARELIKYEKDVAIFDEKSGPGRMVSKANSGIIHGGYDDTPNTLRAKLSYKGNKMYDELSKDLSFDLKRCGSHVVAFEEEDLEYINSLVEKAIKNGVEEYQIIKGETLKKMEPKVNEDIIASFYCPIAGIVNPWMVAHQAARNVEMNGGKLYFNKKLIDVEMNDKRYLLKFEDDFEFEADIVINAAGLYADEIAKLFGDEVPKIYPVKGEYYLTKPEFKYVNSIIFPIPNKISKGCLVVPVIDGGFLIGPNAQEIRDKKDFSNTNEGLSEIREKGLKLVPEINYRQDSVKTFAGLRPETAEKDFYIGKGEGNVVHVSGIRSPGLTAAPAIAQYVVDEIIKKEMNTKFLKRQDFNPKVDSFRVFNEEDIDLWNERIENDPEAGELVCFCNKVSKKDIKAAIKKGAKTLEDIKFLTGASFGECQGSYCSSKIVKILAEELNKKPEDIVMNEKGTWIIDSEVRL</sequence>
<dbReference type="InterPro" id="IPR052745">
    <property type="entry name" value="G3P_Oxidase/Oxidoreductase"/>
</dbReference>
<dbReference type="SUPFAM" id="SSF54373">
    <property type="entry name" value="FAD-linked reductases, C-terminal domain"/>
    <property type="match status" value="1"/>
</dbReference>
<dbReference type="Gene3D" id="3.30.9.10">
    <property type="entry name" value="D-Amino Acid Oxidase, subunit A, domain 2"/>
    <property type="match status" value="1"/>
</dbReference>
<proteinExistence type="predicted"/>
<evidence type="ECO:0000313" key="4">
    <source>
        <dbReference type="Proteomes" id="UP000245921"/>
    </source>
</evidence>
<accession>A0AA45HHJ8</accession>
<dbReference type="Proteomes" id="UP000245921">
    <property type="component" value="Unassembled WGS sequence"/>
</dbReference>
<dbReference type="AlphaFoldDB" id="A0AA45HHJ8"/>
<dbReference type="Pfam" id="PF01266">
    <property type="entry name" value="DAO"/>
    <property type="match status" value="1"/>
</dbReference>
<evidence type="ECO:0000313" key="3">
    <source>
        <dbReference type="EMBL" id="PWJ85512.1"/>
    </source>
</evidence>
<dbReference type="SUPFAM" id="SSF51905">
    <property type="entry name" value="FAD/NAD(P)-binding domain"/>
    <property type="match status" value="1"/>
</dbReference>
<dbReference type="Gene3D" id="3.50.50.60">
    <property type="entry name" value="FAD/NAD(P)-binding domain"/>
    <property type="match status" value="1"/>
</dbReference>
<dbReference type="InterPro" id="IPR007419">
    <property type="entry name" value="BFD-like_2Fe2S-bd_dom"/>
</dbReference>
<dbReference type="Gene3D" id="1.10.10.1100">
    <property type="entry name" value="BFD-like [2Fe-2S]-binding domain"/>
    <property type="match status" value="1"/>
</dbReference>
<dbReference type="InterPro" id="IPR006076">
    <property type="entry name" value="FAD-dep_OxRdtase"/>
</dbReference>
<comment type="caution">
    <text evidence="3">The sequence shown here is derived from an EMBL/GenBank/DDBJ whole genome shotgun (WGS) entry which is preliminary data.</text>
</comment>
<organism evidence="3 4">
    <name type="scientific">Oceanotoga teriensis</name>
    <dbReference type="NCBI Taxonomy" id="515440"/>
    <lineage>
        <taxon>Bacteria</taxon>
        <taxon>Thermotogati</taxon>
        <taxon>Thermotogota</taxon>
        <taxon>Thermotogae</taxon>
        <taxon>Petrotogales</taxon>
        <taxon>Petrotogaceae</taxon>
        <taxon>Oceanotoga</taxon>
    </lineage>
</organism>
<feature type="domain" description="BFD-like [2Fe-2S]-binding" evidence="2">
    <location>
        <begin position="397"/>
        <end position="449"/>
    </location>
</feature>
<gene>
    <name evidence="3" type="ORF">C7380_1344</name>
</gene>
<dbReference type="PANTHER" id="PTHR42720:SF1">
    <property type="entry name" value="GLYCEROL 3-PHOSPHATE OXIDASE"/>
    <property type="match status" value="1"/>
</dbReference>
<protein>
    <submittedName>
        <fullName evidence="3">Glycerol-3-phosphate dehydrogenase</fullName>
    </submittedName>
</protein>
<evidence type="ECO:0000259" key="2">
    <source>
        <dbReference type="Pfam" id="PF04324"/>
    </source>
</evidence>
<keyword evidence="4" id="KW-1185">Reference proteome</keyword>
<name>A0AA45HHJ8_9BACT</name>
<evidence type="ECO:0000259" key="1">
    <source>
        <dbReference type="Pfam" id="PF01266"/>
    </source>
</evidence>
<dbReference type="InterPro" id="IPR036188">
    <property type="entry name" value="FAD/NAD-bd_sf"/>
</dbReference>
<dbReference type="PANTHER" id="PTHR42720">
    <property type="entry name" value="GLYCEROL-3-PHOSPHATE DEHYDROGENASE"/>
    <property type="match status" value="1"/>
</dbReference>
<reference evidence="3 4" key="1">
    <citation type="submission" date="2018-05" db="EMBL/GenBank/DDBJ databases">
        <title>Genomic Encyclopedia of Type Strains, Phase IV (KMG-IV): sequencing the most valuable type-strain genomes for metagenomic binning, comparative biology and taxonomic classification.</title>
        <authorList>
            <person name="Goeker M."/>
        </authorList>
    </citation>
    <scope>NUCLEOTIDE SEQUENCE [LARGE SCALE GENOMIC DNA]</scope>
    <source>
        <strain evidence="3 4">DSM 24906</strain>
    </source>
</reference>
<feature type="domain" description="FAD dependent oxidoreductase" evidence="1">
    <location>
        <begin position="2"/>
        <end position="349"/>
    </location>
</feature>
<dbReference type="Pfam" id="PF04324">
    <property type="entry name" value="Fer2_BFD"/>
    <property type="match status" value="1"/>
</dbReference>
<dbReference type="InterPro" id="IPR041854">
    <property type="entry name" value="BFD-like_2Fe2S-bd_dom_sf"/>
</dbReference>
<dbReference type="EMBL" id="QGGI01000034">
    <property type="protein sequence ID" value="PWJ85512.1"/>
    <property type="molecule type" value="Genomic_DNA"/>
</dbReference>